<feature type="compositionally biased region" description="Basic and acidic residues" evidence="1">
    <location>
        <begin position="95"/>
        <end position="110"/>
    </location>
</feature>
<reference evidence="2 3" key="1">
    <citation type="submission" date="2019-03" db="EMBL/GenBank/DDBJ databases">
        <title>Genomic Encyclopedia of Type Strains, Phase IV (KMG-IV): sequencing the most valuable type-strain genomes for metagenomic binning, comparative biology and taxonomic classification.</title>
        <authorList>
            <person name="Goeker M."/>
        </authorList>
    </citation>
    <scope>NUCLEOTIDE SEQUENCE [LARGE SCALE GENOMIC DNA]</scope>
    <source>
        <strain evidence="2 3">DSM 44684</strain>
    </source>
</reference>
<feature type="compositionally biased region" description="Basic and acidic residues" evidence="1">
    <location>
        <begin position="483"/>
        <end position="507"/>
    </location>
</feature>
<evidence type="ECO:0000313" key="2">
    <source>
        <dbReference type="EMBL" id="TCJ94939.1"/>
    </source>
</evidence>
<feature type="compositionally biased region" description="Basic and acidic residues" evidence="1">
    <location>
        <begin position="355"/>
        <end position="366"/>
    </location>
</feature>
<organism evidence="2 3">
    <name type="scientific">Nocardia alba</name>
    <dbReference type="NCBI Taxonomy" id="225051"/>
    <lineage>
        <taxon>Bacteria</taxon>
        <taxon>Bacillati</taxon>
        <taxon>Actinomycetota</taxon>
        <taxon>Actinomycetes</taxon>
        <taxon>Mycobacteriales</taxon>
        <taxon>Nocardiaceae</taxon>
        <taxon>Nocardia</taxon>
    </lineage>
</organism>
<name>A0A4R1FNL7_9NOCA</name>
<keyword evidence="3" id="KW-1185">Reference proteome</keyword>
<feature type="compositionally biased region" description="Polar residues" evidence="1">
    <location>
        <begin position="522"/>
        <end position="532"/>
    </location>
</feature>
<gene>
    <name evidence="2" type="ORF">DFR71_3848</name>
</gene>
<evidence type="ECO:0000313" key="3">
    <source>
        <dbReference type="Proteomes" id="UP000294856"/>
    </source>
</evidence>
<proteinExistence type="predicted"/>
<dbReference type="OrthoDB" id="4534830at2"/>
<dbReference type="Proteomes" id="UP000294856">
    <property type="component" value="Unassembled WGS sequence"/>
</dbReference>
<feature type="region of interest" description="Disordered" evidence="1">
    <location>
        <begin position="320"/>
        <end position="396"/>
    </location>
</feature>
<feature type="compositionally biased region" description="Basic and acidic residues" evidence="1">
    <location>
        <begin position="137"/>
        <end position="153"/>
    </location>
</feature>
<feature type="region of interest" description="Disordered" evidence="1">
    <location>
        <begin position="265"/>
        <end position="296"/>
    </location>
</feature>
<feature type="region of interest" description="Disordered" evidence="1">
    <location>
        <begin position="412"/>
        <end position="434"/>
    </location>
</feature>
<comment type="caution">
    <text evidence="2">The sequence shown here is derived from an EMBL/GenBank/DDBJ whole genome shotgun (WGS) entry which is preliminary data.</text>
</comment>
<dbReference type="RefSeq" id="WP_067451845.1">
    <property type="nucleotide sequence ID" value="NZ_SMFR01000003.1"/>
</dbReference>
<evidence type="ECO:0000256" key="1">
    <source>
        <dbReference type="SAM" id="MobiDB-lite"/>
    </source>
</evidence>
<feature type="region of interest" description="Disordered" evidence="1">
    <location>
        <begin position="75"/>
        <end position="232"/>
    </location>
</feature>
<feature type="region of interest" description="Disordered" evidence="1">
    <location>
        <begin position="462"/>
        <end position="628"/>
    </location>
</feature>
<accession>A0A4R1FNL7</accession>
<dbReference type="EMBL" id="SMFR01000003">
    <property type="protein sequence ID" value="TCJ94939.1"/>
    <property type="molecule type" value="Genomic_DNA"/>
</dbReference>
<feature type="compositionally biased region" description="Low complexity" evidence="1">
    <location>
        <begin position="267"/>
        <end position="276"/>
    </location>
</feature>
<protein>
    <submittedName>
        <fullName evidence="2">Uncharacterized protein</fullName>
    </submittedName>
</protein>
<sequence length="677" mass="69298">MNHAEHDESIGSMLASIATALREVSDKLDIVAARVQLDVPTFPVEEDLPDHVRIRRLESWAFRASQDISRLSSRLDALDNDGEPDSGRPARGTRSRREVREAAEAAERAADGLTDQLSAPDPLPPHQNCGTDGSRPPLERRNSPARPATDHLGDPTALAATPVPRTVSAEASAVPPSRPATFDTDSIAAVGGNGAETAPPSRRSAPARLSNTGAGERVAVGSIGNATSTNGTAKGAAGDIAATRNGTPVPAVIGTVLTAPVVDHGPAASASTSTAAVLEEDRAPTSGLDSGAASSASVTLPGSAEVSAAVREGGVNGFGLSSAATRHVPSSPVDDRAARPATGDPLTTQIGPDAVIERARPVKKPAETSPLGDAGASVGPPEELSANGNGVARSAPTGQLHAADDQLSPGFTAERFTETPNGKPVNGFGPPSPIVDDIRTGTSTEAQPAVNTANGIHWSFTDDPAPTTPGRNGHARNGFTTDSARRAESLFDDFTPRDRLTAGETAERPAVSTPPARLTPPTELTTQPNQVSVDPARTPGSSHVNGFGDSAADPGPSSVDQPANAGRLPDHHARPDQASFTDHARPSSDFDPPTLGLPTGGDGSTSDPDPLVRPATDPIPPTATDAAGITVTGTFRAFDIESAQVDKLQAMLDELKRSAGLPPGRRDVFGPPTPDLG</sequence>
<feature type="region of interest" description="Disordered" evidence="1">
    <location>
        <begin position="658"/>
        <end position="677"/>
    </location>
</feature>
<dbReference type="AlphaFoldDB" id="A0A4R1FNL7"/>